<dbReference type="Pfam" id="PF12937">
    <property type="entry name" value="F-box-like"/>
    <property type="match status" value="1"/>
</dbReference>
<dbReference type="Proteomes" id="UP000094444">
    <property type="component" value="Unassembled WGS sequence"/>
</dbReference>
<evidence type="ECO:0000313" key="5">
    <source>
        <dbReference type="Proteomes" id="UP000094444"/>
    </source>
</evidence>
<sequence length="520" mass="58592">MDSQEANPELESFREKWRAEVRARNQASSGSQQHASSSTSNANSSQTAASVPPRPAHLGASKPKVLETDDDYVQARVFGDIEPQPAAQQAERTVADPVTALDHYEHAVEKEGQGSLGDSLRLYRKAFRMDHKVDQKYKNKHHAAAWSKPAQAGKPGPPVVRDAPQPPTGNMSSKDGQSSAESKPLTAEELVASFAGLSIEPAQPYIKGMPQPSCPIAELPEEILVHILQELAVEDVGDFVRLSRVCKRFAWLVATEDSIWRRICLGSKFGFPGMHYEFRTTVNWQSLAEEHTLLDDPAEATRRREEEAQAATTSLLNTTYRTWQRMFRRRPRIRFNGCYISTINYIRAGQQTNSLAWNSPVHIVTYYRYLRLFRDGTAITLCTVEEPSNVVHHMTKEALALHKKGAMAHLPSSTMQHALRARWRLSSAVDFVDEDKELSLADTEGNLFIESDGRGNYLYRMELALRTAGKTGSNNKLAWRGFYSYNKSAEEWDEFTLKDIKPFFFSRVKSYGFSEPECTE</sequence>
<feature type="domain" description="F-box" evidence="3">
    <location>
        <begin position="213"/>
        <end position="263"/>
    </location>
</feature>
<dbReference type="STRING" id="158607.A0A2P5IE65"/>
<accession>A0A2P5IE65</accession>
<evidence type="ECO:0000256" key="2">
    <source>
        <dbReference type="SAM" id="MobiDB-lite"/>
    </source>
</evidence>
<feature type="compositionally biased region" description="Polar residues" evidence="2">
    <location>
        <begin position="168"/>
        <end position="181"/>
    </location>
</feature>
<feature type="region of interest" description="Disordered" evidence="2">
    <location>
        <begin position="134"/>
        <end position="185"/>
    </location>
</feature>
<organism evidence="4 5">
    <name type="scientific">Diaporthe helianthi</name>
    <dbReference type="NCBI Taxonomy" id="158607"/>
    <lineage>
        <taxon>Eukaryota</taxon>
        <taxon>Fungi</taxon>
        <taxon>Dikarya</taxon>
        <taxon>Ascomycota</taxon>
        <taxon>Pezizomycotina</taxon>
        <taxon>Sordariomycetes</taxon>
        <taxon>Sordariomycetidae</taxon>
        <taxon>Diaporthales</taxon>
        <taxon>Diaporthaceae</taxon>
        <taxon>Diaporthe</taxon>
    </lineage>
</organism>
<evidence type="ECO:0000313" key="4">
    <source>
        <dbReference type="EMBL" id="POS80791.1"/>
    </source>
</evidence>
<dbReference type="AlphaFoldDB" id="A0A2P5IE65"/>
<dbReference type="InParanoid" id="A0A2P5IE65"/>
<dbReference type="GO" id="GO:0019005">
    <property type="term" value="C:SCF ubiquitin ligase complex"/>
    <property type="evidence" value="ECO:0007669"/>
    <property type="project" value="TreeGrafter"/>
</dbReference>
<name>A0A2P5IE65_DIAHE</name>
<dbReference type="PANTHER" id="PTHR12874">
    <property type="entry name" value="F-BOX ONLY PROTEIN 48-RELATED"/>
    <property type="match status" value="1"/>
</dbReference>
<comment type="caution">
    <text evidence="4">The sequence shown here is derived from an EMBL/GenBank/DDBJ whole genome shotgun (WGS) entry which is preliminary data.</text>
</comment>
<dbReference type="SUPFAM" id="SSF81383">
    <property type="entry name" value="F-box domain"/>
    <property type="match status" value="1"/>
</dbReference>
<keyword evidence="1" id="KW-0833">Ubl conjugation pathway</keyword>
<dbReference type="FunCoup" id="A0A2P5IE65">
    <property type="interactions" value="111"/>
</dbReference>
<evidence type="ECO:0000256" key="1">
    <source>
        <dbReference type="ARBA" id="ARBA00022786"/>
    </source>
</evidence>
<dbReference type="EMBL" id="MAVT02000032">
    <property type="protein sequence ID" value="POS80791.1"/>
    <property type="molecule type" value="Genomic_DNA"/>
</dbReference>
<reference evidence="4" key="1">
    <citation type="submission" date="2017-09" db="EMBL/GenBank/DDBJ databases">
        <title>Polyketide synthases of a Diaporthe helianthi virulent isolate.</title>
        <authorList>
            <person name="Baroncelli R."/>
        </authorList>
    </citation>
    <scope>NUCLEOTIDE SEQUENCE [LARGE SCALE GENOMIC DNA]</scope>
    <source>
        <strain evidence="4">7/96</strain>
    </source>
</reference>
<dbReference type="InterPro" id="IPR045464">
    <property type="entry name" value="Hrt3/FBXO9_C"/>
</dbReference>
<evidence type="ECO:0000259" key="3">
    <source>
        <dbReference type="PROSITE" id="PS50181"/>
    </source>
</evidence>
<keyword evidence="5" id="KW-1185">Reference proteome</keyword>
<gene>
    <name evidence="4" type="ORF">DHEL01_v200802</name>
</gene>
<dbReference type="PANTHER" id="PTHR12874:SF9">
    <property type="entry name" value="F-BOX ONLY PROTEIN 48"/>
    <property type="match status" value="1"/>
</dbReference>
<dbReference type="Gene3D" id="1.20.1280.50">
    <property type="match status" value="1"/>
</dbReference>
<feature type="compositionally biased region" description="Basic and acidic residues" evidence="2">
    <location>
        <begin position="11"/>
        <end position="23"/>
    </location>
</feature>
<dbReference type="InterPro" id="IPR001810">
    <property type="entry name" value="F-box_dom"/>
</dbReference>
<dbReference type="GO" id="GO:0005737">
    <property type="term" value="C:cytoplasm"/>
    <property type="evidence" value="ECO:0007669"/>
    <property type="project" value="TreeGrafter"/>
</dbReference>
<dbReference type="GO" id="GO:0031146">
    <property type="term" value="P:SCF-dependent proteasomal ubiquitin-dependent protein catabolic process"/>
    <property type="evidence" value="ECO:0007669"/>
    <property type="project" value="TreeGrafter"/>
</dbReference>
<dbReference type="PROSITE" id="PS50181">
    <property type="entry name" value="FBOX"/>
    <property type="match status" value="1"/>
</dbReference>
<feature type="compositionally biased region" description="Low complexity" evidence="2">
    <location>
        <begin position="25"/>
        <end position="50"/>
    </location>
</feature>
<dbReference type="Pfam" id="PF19270">
    <property type="entry name" value="FBO_C"/>
    <property type="match status" value="1"/>
</dbReference>
<proteinExistence type="predicted"/>
<dbReference type="OrthoDB" id="2117972at2759"/>
<dbReference type="InterPro" id="IPR036047">
    <property type="entry name" value="F-box-like_dom_sf"/>
</dbReference>
<feature type="region of interest" description="Disordered" evidence="2">
    <location>
        <begin position="1"/>
        <end position="66"/>
    </location>
</feature>
<protein>
    <submittedName>
        <fullName evidence="4">F-box domain-containing protein</fullName>
    </submittedName>
</protein>